<gene>
    <name evidence="2" type="ORF">EYQ70_02525</name>
</gene>
<feature type="domain" description="PRC-barrel" evidence="1">
    <location>
        <begin position="4"/>
        <end position="73"/>
    </location>
</feature>
<reference evidence="3" key="1">
    <citation type="journal article" date="2019" name="bioRxiv">
        <title>Genome diversification in globally distributed novel marine Proteobacteria is linked to environmental adaptation.</title>
        <authorList>
            <person name="Zhou Z."/>
            <person name="Tran P.Q."/>
            <person name="Kieft K."/>
            <person name="Anantharaman K."/>
        </authorList>
    </citation>
    <scope>NUCLEOTIDE SEQUENCE [LARGE SCALE GENOMIC DNA]</scope>
</reference>
<dbReference type="InterPro" id="IPR011033">
    <property type="entry name" value="PRC_barrel-like_sf"/>
</dbReference>
<dbReference type="SUPFAM" id="SSF50346">
    <property type="entry name" value="PRC-barrel domain"/>
    <property type="match status" value="1"/>
</dbReference>
<dbReference type="PANTHER" id="PTHR38137:SF1">
    <property type="entry name" value="PRC-BARREL DOMAIN-CONTAINING PROTEIN"/>
    <property type="match status" value="1"/>
</dbReference>
<dbReference type="Pfam" id="PF05239">
    <property type="entry name" value="PRC"/>
    <property type="match status" value="1"/>
</dbReference>
<dbReference type="EMBL" id="DUCX01000038">
    <property type="protein sequence ID" value="HIF37270.1"/>
    <property type="molecule type" value="Genomic_DNA"/>
</dbReference>
<name>A0A7J4GUW2_9ARCH</name>
<dbReference type="AlphaFoldDB" id="A0A7J4GUW2"/>
<dbReference type="InterPro" id="IPR027275">
    <property type="entry name" value="PRC-brl_dom"/>
</dbReference>
<dbReference type="PANTHER" id="PTHR38137">
    <property type="entry name" value="PRC-BARREL DOMAIN PROTEIN"/>
    <property type="match status" value="1"/>
</dbReference>
<evidence type="ECO:0000313" key="3">
    <source>
        <dbReference type="Proteomes" id="UP000585802"/>
    </source>
</evidence>
<evidence type="ECO:0000313" key="2">
    <source>
        <dbReference type="EMBL" id="HIF37270.1"/>
    </source>
</evidence>
<protein>
    <submittedName>
        <fullName evidence="2">Photosystem reaction center subunit H</fullName>
    </submittedName>
</protein>
<comment type="caution">
    <text evidence="2">The sequence shown here is derived from an EMBL/GenBank/DDBJ whole genome shotgun (WGS) entry which is preliminary data.</text>
</comment>
<proteinExistence type="predicted"/>
<sequence length="102" mass="11764">MVLNEASRLPGLTVYTRNGQRLGVVHDVLLDTTQRIISALLITGTTPQLVKDGENIIIPYRWVQDLDDVVILRHFPDKIELTKNDTTEFSFEDDEDEFYEEN</sequence>
<dbReference type="Gene3D" id="2.30.30.240">
    <property type="entry name" value="PRC-barrel domain"/>
    <property type="match status" value="1"/>
</dbReference>
<evidence type="ECO:0000259" key="1">
    <source>
        <dbReference type="Pfam" id="PF05239"/>
    </source>
</evidence>
<accession>A0A7J4GUW2</accession>
<dbReference type="Proteomes" id="UP000585802">
    <property type="component" value="Unassembled WGS sequence"/>
</dbReference>
<organism evidence="2 3">
    <name type="scientific">Marine Group III euryarchaeote</name>
    <dbReference type="NCBI Taxonomy" id="2173149"/>
    <lineage>
        <taxon>Archaea</taxon>
        <taxon>Methanobacteriati</taxon>
        <taxon>Thermoplasmatota</taxon>
        <taxon>Thermoplasmata</taxon>
        <taxon>Candidatus Thermoprofundales</taxon>
    </lineage>
</organism>